<dbReference type="GO" id="GO:0008360">
    <property type="term" value="P:regulation of cell shape"/>
    <property type="evidence" value="ECO:0007669"/>
    <property type="project" value="UniProtKB-KW"/>
</dbReference>
<evidence type="ECO:0000256" key="1">
    <source>
        <dbReference type="ARBA" id="ARBA00009369"/>
    </source>
</evidence>
<dbReference type="AlphaFoldDB" id="A0A378Q1N9"/>
<comment type="similarity">
    <text evidence="1 5">Belongs to the MreC family.</text>
</comment>
<dbReference type="NCBIfam" id="TIGR00219">
    <property type="entry name" value="mreC"/>
    <property type="match status" value="1"/>
</dbReference>
<keyword evidence="3 5" id="KW-0133">Cell shape</keyword>
<dbReference type="RefSeq" id="WP_079352224.1">
    <property type="nucleotide sequence ID" value="NZ_MXAO01000068.1"/>
</dbReference>
<evidence type="ECO:0000256" key="2">
    <source>
        <dbReference type="ARBA" id="ARBA00013855"/>
    </source>
</evidence>
<feature type="domain" description="Rod shape-determining protein MreC beta-barrel core" evidence="6">
    <location>
        <begin position="126"/>
        <end position="272"/>
    </location>
</feature>
<dbReference type="Proteomes" id="UP000255193">
    <property type="component" value="Unassembled WGS sequence"/>
</dbReference>
<dbReference type="InterPro" id="IPR042175">
    <property type="entry name" value="Cell/Rod_MreC_2"/>
</dbReference>
<evidence type="ECO:0000259" key="6">
    <source>
        <dbReference type="Pfam" id="PF04085"/>
    </source>
</evidence>
<sequence>MALTLFSQQPLALRGTVMAVFVAIVLMLLDSKNPEWFAPLRSLTHAAMQPIYQLSSYPSFVSSRMLNETPTNPDVLRRENLQLRTELIHAKAQLQQLDYLTAENARLQGILSATTVENYQLVLAQVIGTDSNPLRQMLVINKGSEEGAQIGQTVVDEDGILGQVTNVYAHTSRVLLISDEQQSVAVTVKRTGQRAIVSGRGNPQYLALDYIFKAADVRVGDELISSGLGERMPAGFAVGRVARVQSQQAGGYADVQVKPAANFVNTSYVLLLQPKTHPQAQASAMPINPIPSNTVQLPNAATSAPATGISQ</sequence>
<dbReference type="Gene3D" id="2.40.10.340">
    <property type="entry name" value="Rod shape-determining protein MreC, domain 1"/>
    <property type="match status" value="1"/>
</dbReference>
<dbReference type="PIRSF" id="PIRSF038471">
    <property type="entry name" value="MreC"/>
    <property type="match status" value="1"/>
</dbReference>
<dbReference type="PANTHER" id="PTHR34138:SF1">
    <property type="entry name" value="CELL SHAPE-DETERMINING PROTEIN MREC"/>
    <property type="match status" value="1"/>
</dbReference>
<evidence type="ECO:0000256" key="5">
    <source>
        <dbReference type="PIRNR" id="PIRNR038471"/>
    </source>
</evidence>
<evidence type="ECO:0000313" key="7">
    <source>
        <dbReference type="EMBL" id="STY94669.1"/>
    </source>
</evidence>
<protein>
    <recommendedName>
        <fullName evidence="2 5">Cell shape-determining protein MreC</fullName>
    </recommendedName>
    <alternativeName>
        <fullName evidence="4 5">Cell shape protein MreC</fullName>
    </alternativeName>
</protein>
<evidence type="ECO:0000256" key="4">
    <source>
        <dbReference type="ARBA" id="ARBA00032089"/>
    </source>
</evidence>
<name>A0A378Q1N9_9GAMM</name>
<organism evidence="7 8">
    <name type="scientific">Faucicola atlantae</name>
    <dbReference type="NCBI Taxonomy" id="34059"/>
    <lineage>
        <taxon>Bacteria</taxon>
        <taxon>Pseudomonadati</taxon>
        <taxon>Pseudomonadota</taxon>
        <taxon>Gammaproteobacteria</taxon>
        <taxon>Moraxellales</taxon>
        <taxon>Moraxellaceae</taxon>
        <taxon>Faucicola</taxon>
    </lineage>
</organism>
<accession>A0A378Q1N9</accession>
<dbReference type="Pfam" id="PF04085">
    <property type="entry name" value="MreC"/>
    <property type="match status" value="1"/>
</dbReference>
<dbReference type="Gene3D" id="2.40.10.350">
    <property type="entry name" value="Rod shape-determining protein MreC, domain 2"/>
    <property type="match status" value="1"/>
</dbReference>
<dbReference type="GO" id="GO:0005886">
    <property type="term" value="C:plasma membrane"/>
    <property type="evidence" value="ECO:0007669"/>
    <property type="project" value="TreeGrafter"/>
</dbReference>
<evidence type="ECO:0000313" key="8">
    <source>
        <dbReference type="Proteomes" id="UP000255193"/>
    </source>
</evidence>
<dbReference type="InterPro" id="IPR007221">
    <property type="entry name" value="MreC"/>
</dbReference>
<gene>
    <name evidence="7" type="ORF">NCTC11091_00439</name>
</gene>
<comment type="function">
    <text evidence="5">Involved in formation and maintenance of cell shape.</text>
</comment>
<dbReference type="EMBL" id="UGQA01000001">
    <property type="protein sequence ID" value="STY94669.1"/>
    <property type="molecule type" value="Genomic_DNA"/>
</dbReference>
<dbReference type="InterPro" id="IPR055342">
    <property type="entry name" value="MreC_beta-barrel_core"/>
</dbReference>
<dbReference type="PANTHER" id="PTHR34138">
    <property type="entry name" value="CELL SHAPE-DETERMINING PROTEIN MREC"/>
    <property type="match status" value="1"/>
</dbReference>
<dbReference type="InterPro" id="IPR042177">
    <property type="entry name" value="Cell/Rod_1"/>
</dbReference>
<proteinExistence type="inferred from homology"/>
<evidence type="ECO:0000256" key="3">
    <source>
        <dbReference type="ARBA" id="ARBA00022960"/>
    </source>
</evidence>
<reference evidence="7 8" key="1">
    <citation type="submission" date="2018-06" db="EMBL/GenBank/DDBJ databases">
        <authorList>
            <consortium name="Pathogen Informatics"/>
            <person name="Doyle S."/>
        </authorList>
    </citation>
    <scope>NUCLEOTIDE SEQUENCE [LARGE SCALE GENOMIC DNA]</scope>
    <source>
        <strain evidence="7 8">NCTC11091</strain>
    </source>
</reference>